<sequence>METEASAEQEASSATAGWWARARRVLPGGVSSPVRSHQAVGGTPVVIERGEGPYVVDVDGRRWLDLVQSYGAVLLGHAHPAVTAALAEAAAKGTTFGATTPGEVQLAEAICARVPGVEQVRLVSSGTEATMSALRLARAVTGRDRVVKFDGCYHGHADALLAGGGSGVATLGLPGSAGVPRAAVAETLVVPYNQVPDLDEQVACVIVEPVAANMGLVPPEPGFLAGLREACDRVGALLVFDEVISGFRLGPGGATASAGVRPDLWCFGKVIGGGLPIGAFAGSRELMGSVAPSGPVYQAGTLSGNPLATAAGLAVLRAVQPADYEALSRRVAALAGELTEVFAAAGVAAQVPVVGPLLSVFFTEQPVRDGAGARAASARRYRRFFHEMARRGVLLPPSPFETWFPGMAHDDAVLGQVLEAVQAAAAVVAEEPTSD</sequence>
<feature type="modified residue" description="N6-(pyridoxal phosphate)lysine" evidence="8">
    <location>
        <position position="269"/>
    </location>
</feature>
<comment type="pathway">
    <text evidence="3">Porphyrin-containing compound metabolism; protoporphyrin-IX biosynthesis; 5-aminolevulinate from L-glutamyl-tRNA(Glu): step 2/2.</text>
</comment>
<keyword evidence="8" id="KW-0963">Cytoplasm</keyword>
<dbReference type="InterPro" id="IPR004639">
    <property type="entry name" value="4pyrrol_synth_GluAld_NH2Trfase"/>
</dbReference>
<evidence type="ECO:0000256" key="3">
    <source>
        <dbReference type="ARBA" id="ARBA00004819"/>
    </source>
</evidence>
<name>A0ABV6C3K6_9ACTN</name>
<evidence type="ECO:0000256" key="2">
    <source>
        <dbReference type="ARBA" id="ARBA00001933"/>
    </source>
</evidence>
<evidence type="ECO:0000256" key="5">
    <source>
        <dbReference type="ARBA" id="ARBA00022898"/>
    </source>
</evidence>
<dbReference type="SUPFAM" id="SSF53383">
    <property type="entry name" value="PLP-dependent transferases"/>
    <property type="match status" value="1"/>
</dbReference>
<dbReference type="Gene3D" id="3.90.1150.10">
    <property type="entry name" value="Aspartate Aminotransferase, domain 1"/>
    <property type="match status" value="1"/>
</dbReference>
<protein>
    <recommendedName>
        <fullName evidence="8">Glutamate-1-semialdehyde 2,1-aminomutase</fullName>
        <shortName evidence="8">GSA</shortName>
        <ecNumber evidence="8">5.4.3.8</ecNumber>
    </recommendedName>
    <alternativeName>
        <fullName evidence="8">Glutamate-1-semialdehyde aminotransferase</fullName>
        <shortName evidence="8">GSA-AT</shortName>
    </alternativeName>
</protein>
<dbReference type="RefSeq" id="WP_248106700.1">
    <property type="nucleotide sequence ID" value="NZ_JAKHEX010000006.1"/>
</dbReference>
<evidence type="ECO:0000256" key="1">
    <source>
        <dbReference type="ARBA" id="ARBA00001579"/>
    </source>
</evidence>
<dbReference type="NCBIfam" id="TIGR00713">
    <property type="entry name" value="hemL"/>
    <property type="match status" value="1"/>
</dbReference>
<reference evidence="9 10" key="1">
    <citation type="submission" date="2024-09" db="EMBL/GenBank/DDBJ databases">
        <authorList>
            <person name="Sun Q."/>
            <person name="Mori K."/>
        </authorList>
    </citation>
    <scope>NUCLEOTIDE SEQUENCE [LARGE SCALE GENOMIC DNA]</scope>
    <source>
        <strain evidence="9 10">JCM 15389</strain>
    </source>
</reference>
<evidence type="ECO:0000313" key="10">
    <source>
        <dbReference type="Proteomes" id="UP001589788"/>
    </source>
</evidence>
<gene>
    <name evidence="8 9" type="primary">hemL</name>
    <name evidence="9" type="ORF">ACFFRE_08990</name>
</gene>
<comment type="caution">
    <text evidence="9">The sequence shown here is derived from an EMBL/GenBank/DDBJ whole genome shotgun (WGS) entry which is preliminary data.</text>
</comment>
<evidence type="ECO:0000256" key="8">
    <source>
        <dbReference type="HAMAP-Rule" id="MF_00375"/>
    </source>
</evidence>
<comment type="subcellular location">
    <subcellularLocation>
        <location evidence="8">Cytoplasm</location>
    </subcellularLocation>
</comment>
<proteinExistence type="inferred from homology"/>
<evidence type="ECO:0000313" key="9">
    <source>
        <dbReference type="EMBL" id="MFC0082279.1"/>
    </source>
</evidence>
<keyword evidence="10" id="KW-1185">Reference proteome</keyword>
<dbReference type="InterPro" id="IPR005814">
    <property type="entry name" value="Aminotrans_3"/>
</dbReference>
<dbReference type="Proteomes" id="UP001589788">
    <property type="component" value="Unassembled WGS sequence"/>
</dbReference>
<evidence type="ECO:0000256" key="7">
    <source>
        <dbReference type="ARBA" id="ARBA00023244"/>
    </source>
</evidence>
<organism evidence="9 10">
    <name type="scientific">Aciditerrimonas ferrireducens</name>
    <dbReference type="NCBI Taxonomy" id="667306"/>
    <lineage>
        <taxon>Bacteria</taxon>
        <taxon>Bacillati</taxon>
        <taxon>Actinomycetota</taxon>
        <taxon>Acidimicrobiia</taxon>
        <taxon>Acidimicrobiales</taxon>
        <taxon>Acidimicrobiaceae</taxon>
        <taxon>Aciditerrimonas</taxon>
    </lineage>
</organism>
<dbReference type="HAMAP" id="MF_00375">
    <property type="entry name" value="HemL_aminotrans_3"/>
    <property type="match status" value="1"/>
</dbReference>
<keyword evidence="5 8" id="KW-0663">Pyridoxal phosphate</keyword>
<keyword evidence="6 8" id="KW-0413">Isomerase</keyword>
<dbReference type="InterPro" id="IPR015424">
    <property type="entry name" value="PyrdxlP-dep_Trfase"/>
</dbReference>
<dbReference type="EMBL" id="JBHLYQ010000086">
    <property type="protein sequence ID" value="MFC0082279.1"/>
    <property type="molecule type" value="Genomic_DNA"/>
</dbReference>
<dbReference type="EC" id="5.4.3.8" evidence="8"/>
<dbReference type="CDD" id="cd00610">
    <property type="entry name" value="OAT_like"/>
    <property type="match status" value="1"/>
</dbReference>
<accession>A0ABV6C3K6</accession>
<comment type="cofactor">
    <cofactor evidence="2 8">
        <name>pyridoxal 5'-phosphate</name>
        <dbReference type="ChEBI" id="CHEBI:597326"/>
    </cofactor>
</comment>
<dbReference type="Pfam" id="PF00202">
    <property type="entry name" value="Aminotran_3"/>
    <property type="match status" value="1"/>
</dbReference>
<comment type="subunit">
    <text evidence="8">Homodimer.</text>
</comment>
<keyword evidence="7 8" id="KW-0627">Porphyrin biosynthesis</keyword>
<dbReference type="Gene3D" id="3.40.640.10">
    <property type="entry name" value="Type I PLP-dependent aspartate aminotransferase-like (Major domain)"/>
    <property type="match status" value="1"/>
</dbReference>
<comment type="catalytic activity">
    <reaction evidence="1 8">
        <text>(S)-4-amino-5-oxopentanoate = 5-aminolevulinate</text>
        <dbReference type="Rhea" id="RHEA:14265"/>
        <dbReference type="ChEBI" id="CHEBI:57501"/>
        <dbReference type="ChEBI" id="CHEBI:356416"/>
        <dbReference type="EC" id="5.4.3.8"/>
    </reaction>
</comment>
<dbReference type="PANTHER" id="PTHR43713">
    <property type="entry name" value="GLUTAMATE-1-SEMIALDEHYDE 2,1-AMINOMUTASE"/>
    <property type="match status" value="1"/>
</dbReference>
<dbReference type="NCBIfam" id="NF000818">
    <property type="entry name" value="PRK00062.1"/>
    <property type="match status" value="1"/>
</dbReference>
<evidence type="ECO:0000256" key="6">
    <source>
        <dbReference type="ARBA" id="ARBA00023235"/>
    </source>
</evidence>
<dbReference type="InterPro" id="IPR015421">
    <property type="entry name" value="PyrdxlP-dep_Trfase_major"/>
</dbReference>
<evidence type="ECO:0000256" key="4">
    <source>
        <dbReference type="ARBA" id="ARBA00008981"/>
    </source>
</evidence>
<dbReference type="PANTHER" id="PTHR43713:SF3">
    <property type="entry name" value="GLUTAMATE-1-SEMIALDEHYDE 2,1-AMINOMUTASE 1, CHLOROPLASTIC-RELATED"/>
    <property type="match status" value="1"/>
</dbReference>
<comment type="similarity">
    <text evidence="4 8">Belongs to the class-III pyridoxal-phosphate-dependent aminotransferase family. HemL subfamily.</text>
</comment>
<dbReference type="InterPro" id="IPR015422">
    <property type="entry name" value="PyrdxlP-dep_Trfase_small"/>
</dbReference>
<dbReference type="GO" id="GO:0042286">
    <property type="term" value="F:glutamate-1-semialdehyde 2,1-aminomutase activity"/>
    <property type="evidence" value="ECO:0007669"/>
    <property type="project" value="UniProtKB-EC"/>
</dbReference>